<evidence type="ECO:0000256" key="2">
    <source>
        <dbReference type="ARBA" id="ARBA00022777"/>
    </source>
</evidence>
<keyword evidence="2" id="KW-0418">Kinase</keyword>
<dbReference type="AlphaFoldDB" id="A0A370H4A3"/>
<reference evidence="6 7" key="1">
    <citation type="submission" date="2018-07" db="EMBL/GenBank/DDBJ databases">
        <title>Genomic Encyclopedia of Type Strains, Phase IV (KMG-IV): sequencing the most valuable type-strain genomes for metagenomic binning, comparative biology and taxonomic classification.</title>
        <authorList>
            <person name="Goeker M."/>
        </authorList>
    </citation>
    <scope>NUCLEOTIDE SEQUENCE [LARGE SCALE GENOMIC DNA]</scope>
    <source>
        <strain evidence="6 7">DSM 44952</strain>
    </source>
</reference>
<dbReference type="Proteomes" id="UP000255355">
    <property type="component" value="Unassembled WGS sequence"/>
</dbReference>
<dbReference type="Gene3D" id="1.10.10.10">
    <property type="entry name" value="Winged helix-like DNA-binding domain superfamily/Winged helix DNA-binding domain"/>
    <property type="match status" value="1"/>
</dbReference>
<evidence type="ECO:0000256" key="3">
    <source>
        <dbReference type="ARBA" id="ARBA00023015"/>
    </source>
</evidence>
<dbReference type="Pfam" id="PF13185">
    <property type="entry name" value="GAF_2"/>
    <property type="match status" value="1"/>
</dbReference>
<dbReference type="InterPro" id="IPR012074">
    <property type="entry name" value="GAF_ANTAR"/>
</dbReference>
<dbReference type="GO" id="GO:0003723">
    <property type="term" value="F:RNA binding"/>
    <property type="evidence" value="ECO:0007669"/>
    <property type="project" value="InterPro"/>
</dbReference>
<dbReference type="Gene3D" id="3.30.450.40">
    <property type="match status" value="1"/>
</dbReference>
<dbReference type="PROSITE" id="PS50921">
    <property type="entry name" value="ANTAR"/>
    <property type="match status" value="1"/>
</dbReference>
<sequence length="243" mass="25986">MGSALDDDHRLLATLLAAVDLLAGDFDVIELSQQLVDRCPAVTGGADAGLFLADHRRDLHLLASTSEEPQLLELLEVEALDGPGRHTFRTGLATTVPDLRDTNHRFPEFCQRAVDFGYRSAFALPLRCRDRSVGALTILADDPAALDTAGLRAGQALADVAGIGIVQHTVYAQLQPVPTRLPAALHARIVIEQAKGVLAERGDIAMAEAFQRLRTYAHKTGRRLADLAGAVVDGSADTDEILA</sequence>
<evidence type="ECO:0000256" key="4">
    <source>
        <dbReference type="ARBA" id="ARBA00023163"/>
    </source>
</evidence>
<dbReference type="InterPro" id="IPR011006">
    <property type="entry name" value="CheY-like_superfamily"/>
</dbReference>
<dbReference type="GO" id="GO:0016301">
    <property type="term" value="F:kinase activity"/>
    <property type="evidence" value="ECO:0007669"/>
    <property type="project" value="UniProtKB-KW"/>
</dbReference>
<keyword evidence="4" id="KW-0804">Transcription</keyword>
<organism evidence="6 7">
    <name type="scientific">Nocardia mexicana</name>
    <dbReference type="NCBI Taxonomy" id="279262"/>
    <lineage>
        <taxon>Bacteria</taxon>
        <taxon>Bacillati</taxon>
        <taxon>Actinomycetota</taxon>
        <taxon>Actinomycetes</taxon>
        <taxon>Mycobacteriales</taxon>
        <taxon>Nocardiaceae</taxon>
        <taxon>Nocardia</taxon>
    </lineage>
</organism>
<gene>
    <name evidence="6" type="ORF">DFR68_105506</name>
</gene>
<dbReference type="OrthoDB" id="3683444at2"/>
<comment type="caution">
    <text evidence="6">The sequence shown here is derived from an EMBL/GenBank/DDBJ whole genome shotgun (WGS) entry which is preliminary data.</text>
</comment>
<keyword evidence="3" id="KW-0805">Transcription regulation</keyword>
<keyword evidence="1" id="KW-0808">Transferase</keyword>
<dbReference type="InterPro" id="IPR029016">
    <property type="entry name" value="GAF-like_dom_sf"/>
</dbReference>
<evidence type="ECO:0000259" key="5">
    <source>
        <dbReference type="PROSITE" id="PS50921"/>
    </source>
</evidence>
<keyword evidence="7" id="KW-1185">Reference proteome</keyword>
<name>A0A370H4A3_9NOCA</name>
<dbReference type="InterPro" id="IPR036388">
    <property type="entry name" value="WH-like_DNA-bd_sf"/>
</dbReference>
<evidence type="ECO:0000313" key="7">
    <source>
        <dbReference type="Proteomes" id="UP000255355"/>
    </source>
</evidence>
<dbReference type="InterPro" id="IPR003018">
    <property type="entry name" value="GAF"/>
</dbReference>
<evidence type="ECO:0000313" key="6">
    <source>
        <dbReference type="EMBL" id="RDI51029.1"/>
    </source>
</evidence>
<dbReference type="SUPFAM" id="SSF55781">
    <property type="entry name" value="GAF domain-like"/>
    <property type="match status" value="1"/>
</dbReference>
<dbReference type="SMART" id="SM00065">
    <property type="entry name" value="GAF"/>
    <property type="match status" value="1"/>
</dbReference>
<dbReference type="SUPFAM" id="SSF52172">
    <property type="entry name" value="CheY-like"/>
    <property type="match status" value="1"/>
</dbReference>
<protein>
    <submittedName>
        <fullName evidence="6">GAF domain-containing protein</fullName>
    </submittedName>
</protein>
<dbReference type="Pfam" id="PF03861">
    <property type="entry name" value="ANTAR"/>
    <property type="match status" value="1"/>
</dbReference>
<evidence type="ECO:0000256" key="1">
    <source>
        <dbReference type="ARBA" id="ARBA00022679"/>
    </source>
</evidence>
<proteinExistence type="predicted"/>
<accession>A0A370H4A3</accession>
<dbReference type="PIRSF" id="PIRSF036625">
    <property type="entry name" value="GAF_ANTAR"/>
    <property type="match status" value="1"/>
</dbReference>
<dbReference type="InterPro" id="IPR005561">
    <property type="entry name" value="ANTAR"/>
</dbReference>
<feature type="domain" description="ANTAR" evidence="5">
    <location>
        <begin position="171"/>
        <end position="232"/>
    </location>
</feature>
<dbReference type="RefSeq" id="WP_068023287.1">
    <property type="nucleotide sequence ID" value="NZ_QQAZ01000005.1"/>
</dbReference>
<dbReference type="SMART" id="SM01012">
    <property type="entry name" value="ANTAR"/>
    <property type="match status" value="1"/>
</dbReference>
<dbReference type="EMBL" id="QQAZ01000005">
    <property type="protein sequence ID" value="RDI51029.1"/>
    <property type="molecule type" value="Genomic_DNA"/>
</dbReference>
<dbReference type="STRING" id="1210089.GCA_001613165_04666"/>